<feature type="region of interest" description="Disordered" evidence="1">
    <location>
        <begin position="593"/>
        <end position="637"/>
    </location>
</feature>
<dbReference type="Proteomes" id="UP001153069">
    <property type="component" value="Unassembled WGS sequence"/>
</dbReference>
<proteinExistence type="predicted"/>
<dbReference type="AlphaFoldDB" id="A0A9N8E403"/>
<feature type="region of interest" description="Disordered" evidence="1">
    <location>
        <begin position="665"/>
        <end position="684"/>
    </location>
</feature>
<feature type="compositionally biased region" description="Basic and acidic residues" evidence="1">
    <location>
        <begin position="627"/>
        <end position="637"/>
    </location>
</feature>
<keyword evidence="3" id="KW-1185">Reference proteome</keyword>
<gene>
    <name evidence="2" type="ORF">SEMRO_631_G178440.1</name>
</gene>
<dbReference type="InterPro" id="IPR032675">
    <property type="entry name" value="LRR_dom_sf"/>
</dbReference>
<dbReference type="Gene3D" id="1.25.40.20">
    <property type="entry name" value="Ankyrin repeat-containing domain"/>
    <property type="match status" value="1"/>
</dbReference>
<reference evidence="2" key="1">
    <citation type="submission" date="2020-06" db="EMBL/GenBank/DDBJ databases">
        <authorList>
            <consortium name="Plant Systems Biology data submission"/>
        </authorList>
    </citation>
    <scope>NUCLEOTIDE SEQUENCE</scope>
    <source>
        <strain evidence="2">D6</strain>
    </source>
</reference>
<dbReference type="SUPFAM" id="SSF52047">
    <property type="entry name" value="RNI-like"/>
    <property type="match status" value="1"/>
</dbReference>
<protein>
    <submittedName>
        <fullName evidence="2">Uncharacterized protein</fullName>
    </submittedName>
</protein>
<dbReference type="Gene3D" id="3.80.10.10">
    <property type="entry name" value="Ribonuclease Inhibitor"/>
    <property type="match status" value="1"/>
</dbReference>
<dbReference type="SUPFAM" id="SSF48403">
    <property type="entry name" value="Ankyrin repeat"/>
    <property type="match status" value="1"/>
</dbReference>
<organism evidence="2 3">
    <name type="scientific">Seminavis robusta</name>
    <dbReference type="NCBI Taxonomy" id="568900"/>
    <lineage>
        <taxon>Eukaryota</taxon>
        <taxon>Sar</taxon>
        <taxon>Stramenopiles</taxon>
        <taxon>Ochrophyta</taxon>
        <taxon>Bacillariophyta</taxon>
        <taxon>Bacillariophyceae</taxon>
        <taxon>Bacillariophycidae</taxon>
        <taxon>Naviculales</taxon>
        <taxon>Naviculaceae</taxon>
        <taxon>Seminavis</taxon>
    </lineage>
</organism>
<evidence type="ECO:0000256" key="1">
    <source>
        <dbReference type="SAM" id="MobiDB-lite"/>
    </source>
</evidence>
<comment type="caution">
    <text evidence="2">The sequence shown here is derived from an EMBL/GenBank/DDBJ whole genome shotgun (WGS) entry which is preliminary data.</text>
</comment>
<feature type="compositionally biased region" description="Acidic residues" evidence="1">
    <location>
        <begin position="601"/>
        <end position="621"/>
    </location>
</feature>
<dbReference type="InterPro" id="IPR036770">
    <property type="entry name" value="Ankyrin_rpt-contain_sf"/>
</dbReference>
<accession>A0A9N8E403</accession>
<evidence type="ECO:0000313" key="2">
    <source>
        <dbReference type="EMBL" id="CAB9514082.1"/>
    </source>
</evidence>
<evidence type="ECO:0000313" key="3">
    <source>
        <dbReference type="Proteomes" id="UP001153069"/>
    </source>
</evidence>
<sequence>MPNALDIHDYCECFGAASFEGADDGPTKDAAKQLQIFLDTGQLKNLEDVHHDDSDSAYEGDETRFQCRYMEDERKYSIGNPDWQSVVCELVEKHAKLAQIGFHPKGKRYKWLPLMHLIYTGARKEVLKRVYNLFPDAIGKPVSVGKRRQIYPLTFACEHRSEEEDVICFLIKECTDLLGKLVEGKLPIHIAIEKKAPRRVIEYMLQKHPKCVLKQSYPKDCLSRACLTERPRVVKAVAKKLVTLGAQNWKCDNRIAMTLHDMHLLKLILEKVKKFTFVCDGKRVAERALKLLIDDHEGQKIQKQIKKSGVQLCKYGTADQGHNDRLEWLIMNQQSIQTVSMEWRSEVATVDVDGPVATNDSNIAVWNKISFNRQLGAISIACRGHGSTFDLANYLRRRFTQLSFRRIHLNPEVSFGAKQSQLKSLRLEDTTIPSRSLFKFLNFLADLPHLESLVFSFTKDQSMRAKVPKEDLTSLVSKLLGKQRLKSLEVTGLQVDVGRIGQLLRSNKSLTSLVSSEIEAKDQDVFVDLLKQHNSTLCRLECGDSELPFSQEALASINFFTTMNASGRSRVEDPNISIGTLVEILCAPLLRPADVASNPGNDDESDDDSDDEEDDEYDDDYNPQHNNEPDAWFRDPETNALNETNVTNMHYYLMRQCPHIFKGLRGVPERASRPRKRRLEQGDEEARPIDARLCRQKIVEDEVEVIDVIVIDD</sequence>
<name>A0A9N8E403_9STRA</name>
<dbReference type="EMBL" id="CAICTM010000630">
    <property type="protein sequence ID" value="CAB9514082.1"/>
    <property type="molecule type" value="Genomic_DNA"/>
</dbReference>